<keyword evidence="2" id="KW-0802">TPR repeat</keyword>
<protein>
    <submittedName>
        <fullName evidence="5">FOG: TPR repeat</fullName>
    </submittedName>
</protein>
<reference evidence="6" key="1">
    <citation type="submission" date="2016-04" db="EMBL/GenBank/DDBJ databases">
        <authorList>
            <person name="Tagini F."/>
        </authorList>
    </citation>
    <scope>NUCLEOTIDE SEQUENCE [LARGE SCALE GENOMIC DNA]</scope>
    <source>
        <strain evidence="6">CHUV0807</strain>
    </source>
</reference>
<feature type="chain" id="PRO_5008678930" evidence="4">
    <location>
        <begin position="19"/>
        <end position="298"/>
    </location>
</feature>
<accession>A0A1C3NEM6</accession>
<evidence type="ECO:0000256" key="3">
    <source>
        <dbReference type="SAM" id="MobiDB-lite"/>
    </source>
</evidence>
<sequence>MTRYMLFLLTALLAPAWAQDEPPVALLPVQGDTLTPEKAQEKAKQPPDAAKAPLVAEAPSAPPDDDPTIKTIKLSPPPETPPAEEKTAAAKKPDDSAAHKENAASPEKTPDPTGGEGDTTQPLPPTGTATTTPPPAPDTATPKPTAAEEEASPPWSGYAQAQSMAENGNPRGALKQLETRLSTRPDDSRAAYLKGLVLMQLGRSEEAERWYKMMQANFPDLPQPGNALAVIYAGRGDLPAAEAALRALLEKHPDHTSARVNLARLYVQMAQAEYEKALKDTPDNAMIARKLEALKAMQ</sequence>
<dbReference type="Pfam" id="PF14559">
    <property type="entry name" value="TPR_19"/>
    <property type="match status" value="1"/>
</dbReference>
<feature type="compositionally biased region" description="Low complexity" evidence="3">
    <location>
        <begin position="118"/>
        <end position="131"/>
    </location>
</feature>
<gene>
    <name evidence="5" type="ORF">CHUV0807_0813</name>
</gene>
<keyword evidence="4" id="KW-0732">Signal</keyword>
<dbReference type="Proteomes" id="UP000190837">
    <property type="component" value="Unassembled WGS sequence"/>
</dbReference>
<feature type="region of interest" description="Disordered" evidence="3">
    <location>
        <begin position="28"/>
        <end position="157"/>
    </location>
</feature>
<dbReference type="InterPro" id="IPR051012">
    <property type="entry name" value="CellSynth/LPSAsmb/PSIAsmb"/>
</dbReference>
<dbReference type="EMBL" id="FKLO01000033">
    <property type="protein sequence ID" value="SBV31010.1"/>
    <property type="molecule type" value="Genomic_DNA"/>
</dbReference>
<dbReference type="Pfam" id="PF13432">
    <property type="entry name" value="TPR_16"/>
    <property type="match status" value="1"/>
</dbReference>
<evidence type="ECO:0000256" key="1">
    <source>
        <dbReference type="ARBA" id="ARBA00022737"/>
    </source>
</evidence>
<dbReference type="SUPFAM" id="SSF48452">
    <property type="entry name" value="TPR-like"/>
    <property type="match status" value="1"/>
</dbReference>
<dbReference type="Gene3D" id="1.25.40.10">
    <property type="entry name" value="Tetratricopeptide repeat domain"/>
    <property type="match status" value="1"/>
</dbReference>
<evidence type="ECO:0000313" key="5">
    <source>
        <dbReference type="EMBL" id="SBV31010.1"/>
    </source>
</evidence>
<dbReference type="RefSeq" id="WP_079539898.1">
    <property type="nucleotide sequence ID" value="NZ_FKLO01000033.1"/>
</dbReference>
<evidence type="ECO:0000256" key="4">
    <source>
        <dbReference type="SAM" id="SignalP"/>
    </source>
</evidence>
<dbReference type="PANTHER" id="PTHR45586:SF1">
    <property type="entry name" value="LIPOPOLYSACCHARIDE ASSEMBLY PROTEIN B"/>
    <property type="match status" value="1"/>
</dbReference>
<organism evidence="5 6">
    <name type="scientific">Cardiobacterium hominis</name>
    <dbReference type="NCBI Taxonomy" id="2718"/>
    <lineage>
        <taxon>Bacteria</taxon>
        <taxon>Pseudomonadati</taxon>
        <taxon>Pseudomonadota</taxon>
        <taxon>Gammaproteobacteria</taxon>
        <taxon>Cardiobacteriales</taxon>
        <taxon>Cardiobacteriaceae</taxon>
        <taxon>Cardiobacterium</taxon>
    </lineage>
</organism>
<name>A0A1C3NEM6_9GAMM</name>
<dbReference type="InterPro" id="IPR011990">
    <property type="entry name" value="TPR-like_helical_dom_sf"/>
</dbReference>
<dbReference type="PANTHER" id="PTHR45586">
    <property type="entry name" value="TPR REPEAT-CONTAINING PROTEIN PA4667"/>
    <property type="match status" value="1"/>
</dbReference>
<evidence type="ECO:0000313" key="6">
    <source>
        <dbReference type="Proteomes" id="UP000190837"/>
    </source>
</evidence>
<dbReference type="AlphaFoldDB" id="A0A1C3NEM6"/>
<proteinExistence type="predicted"/>
<evidence type="ECO:0000256" key="2">
    <source>
        <dbReference type="ARBA" id="ARBA00022803"/>
    </source>
</evidence>
<feature type="signal peptide" evidence="4">
    <location>
        <begin position="1"/>
        <end position="18"/>
    </location>
</feature>
<keyword evidence="1" id="KW-0677">Repeat</keyword>
<feature type="compositionally biased region" description="Basic and acidic residues" evidence="3">
    <location>
        <begin position="83"/>
        <end position="102"/>
    </location>
</feature>